<dbReference type="PROSITE" id="PS50977">
    <property type="entry name" value="HTH_TETR_2"/>
    <property type="match status" value="1"/>
</dbReference>
<dbReference type="RefSeq" id="WP_095102722.1">
    <property type="nucleotide sequence ID" value="NZ_BKAR01000002.1"/>
</dbReference>
<dbReference type="Pfam" id="PF00440">
    <property type="entry name" value="TetR_N"/>
    <property type="match status" value="1"/>
</dbReference>
<dbReference type="InterPro" id="IPR009057">
    <property type="entry name" value="Homeodomain-like_sf"/>
</dbReference>
<reference evidence="2 3" key="1">
    <citation type="submission" date="2019-07" db="EMBL/GenBank/DDBJ databases">
        <title>Whole genome shotgun sequence of Staphylococcus piscifermentans NBRC 109625.</title>
        <authorList>
            <person name="Hosoyama A."/>
            <person name="Uohara A."/>
            <person name="Ohji S."/>
            <person name="Ichikawa N."/>
        </authorList>
    </citation>
    <scope>NUCLEOTIDE SEQUENCE [LARGE SCALE GENOMIC DNA]</scope>
    <source>
        <strain evidence="2 3">NBRC 109625</strain>
    </source>
</reference>
<evidence type="ECO:0000313" key="3">
    <source>
        <dbReference type="Proteomes" id="UP000321736"/>
    </source>
</evidence>
<sequence>MNKLDLRVVRTRKLLLNGLYELLEEKEFSKLTIDQICDRSMVHRTTFYKHFHDKYALLELMLNNLSEKYFSYEFKERINHPFRVTEKGFEGAKDFHRILEKQKEDKEFNDLMFSQFIKLLQKDIQENIDQIDKDPAIPDALVFYLYGGAIKGFSNWIENSSAKISAEEADTLFHKMVNIKAKE</sequence>
<proteinExistence type="predicted"/>
<gene>
    <name evidence="2" type="ORF">SPI02_02530</name>
</gene>
<organism evidence="2 3">
    <name type="scientific">Staphylococcus piscifermentans</name>
    <dbReference type="NCBI Taxonomy" id="70258"/>
    <lineage>
        <taxon>Bacteria</taxon>
        <taxon>Bacillati</taxon>
        <taxon>Bacillota</taxon>
        <taxon>Bacilli</taxon>
        <taxon>Bacillales</taxon>
        <taxon>Staphylococcaceae</taxon>
        <taxon>Staphylococcus</taxon>
    </lineage>
</organism>
<dbReference type="PANTHER" id="PTHR43479:SF16">
    <property type="entry name" value="HTH TETR-TYPE DOMAIN-CONTAINING PROTEIN"/>
    <property type="match status" value="1"/>
</dbReference>
<evidence type="ECO:0000313" key="2">
    <source>
        <dbReference type="EMBL" id="GEP83668.1"/>
    </source>
</evidence>
<dbReference type="OrthoDB" id="9810250at2"/>
<dbReference type="SUPFAM" id="SSF46689">
    <property type="entry name" value="Homeodomain-like"/>
    <property type="match status" value="1"/>
</dbReference>
<keyword evidence="3" id="KW-1185">Reference proteome</keyword>
<dbReference type="EMBL" id="BKAR01000002">
    <property type="protein sequence ID" value="GEP83668.1"/>
    <property type="molecule type" value="Genomic_DNA"/>
</dbReference>
<protein>
    <submittedName>
        <fullName evidence="2">TetR family transcriptional regulator</fullName>
    </submittedName>
</protein>
<evidence type="ECO:0000256" key="1">
    <source>
        <dbReference type="ARBA" id="ARBA00023125"/>
    </source>
</evidence>
<dbReference type="Gene3D" id="1.10.357.10">
    <property type="entry name" value="Tetracycline Repressor, domain 2"/>
    <property type="match status" value="1"/>
</dbReference>
<dbReference type="AlphaFoldDB" id="A0A239TH60"/>
<comment type="caution">
    <text evidence="2">The sequence shown here is derived from an EMBL/GenBank/DDBJ whole genome shotgun (WGS) entry which is preliminary data.</text>
</comment>
<keyword evidence="1" id="KW-0238">DNA-binding</keyword>
<accession>A0A239TH60</accession>
<dbReference type="InterPro" id="IPR050624">
    <property type="entry name" value="HTH-type_Tx_Regulator"/>
</dbReference>
<dbReference type="InterPro" id="IPR001647">
    <property type="entry name" value="HTH_TetR"/>
</dbReference>
<dbReference type="GO" id="GO:0003677">
    <property type="term" value="F:DNA binding"/>
    <property type="evidence" value="ECO:0007669"/>
    <property type="project" value="UniProtKB-UniRule"/>
</dbReference>
<dbReference type="PANTHER" id="PTHR43479">
    <property type="entry name" value="ACREF/ENVCD OPERON REPRESSOR-RELATED"/>
    <property type="match status" value="1"/>
</dbReference>
<dbReference type="Proteomes" id="UP000321736">
    <property type="component" value="Unassembled WGS sequence"/>
</dbReference>
<name>A0A239TH60_9STAP</name>